<dbReference type="InterPro" id="IPR001254">
    <property type="entry name" value="Trypsin_dom"/>
</dbReference>
<keyword evidence="6" id="KW-1185">Reference proteome</keyword>
<accession>A0A4V2ETJ3</accession>
<dbReference type="GO" id="GO:0004252">
    <property type="term" value="F:serine-type endopeptidase activity"/>
    <property type="evidence" value="ECO:0007669"/>
    <property type="project" value="InterPro"/>
</dbReference>
<dbReference type="SMART" id="SM00020">
    <property type="entry name" value="Tryp_SPc"/>
    <property type="match status" value="1"/>
</dbReference>
<organism evidence="5 6">
    <name type="scientific">Herbihabitans rhizosphaerae</name>
    <dbReference type="NCBI Taxonomy" id="1872711"/>
    <lineage>
        <taxon>Bacteria</taxon>
        <taxon>Bacillati</taxon>
        <taxon>Actinomycetota</taxon>
        <taxon>Actinomycetes</taxon>
        <taxon>Pseudonocardiales</taxon>
        <taxon>Pseudonocardiaceae</taxon>
        <taxon>Herbihabitans</taxon>
    </lineage>
</organism>
<proteinExistence type="inferred from homology"/>
<feature type="domain" description="Peptidase S1" evidence="4">
    <location>
        <begin position="27"/>
        <end position="225"/>
    </location>
</feature>
<dbReference type="PANTHER" id="PTHR24276:SF98">
    <property type="entry name" value="FI18310P1-RELATED"/>
    <property type="match status" value="1"/>
</dbReference>
<dbReference type="InterPro" id="IPR050430">
    <property type="entry name" value="Peptidase_S1"/>
</dbReference>
<dbReference type="OrthoDB" id="4310587at2"/>
<dbReference type="PRINTS" id="PR00722">
    <property type="entry name" value="CHYMOTRYPSIN"/>
</dbReference>
<evidence type="ECO:0000259" key="4">
    <source>
        <dbReference type="PROSITE" id="PS50240"/>
    </source>
</evidence>
<comment type="caution">
    <text evidence="5">The sequence shown here is derived from an EMBL/GenBank/DDBJ whole genome shotgun (WGS) entry which is preliminary data.</text>
</comment>
<keyword evidence="2" id="KW-1015">Disulfide bond</keyword>
<keyword evidence="3" id="KW-0732">Signal</keyword>
<protein>
    <submittedName>
        <fullName evidence="5">Trypsin</fullName>
    </submittedName>
</protein>
<dbReference type="EMBL" id="SGWQ01000003">
    <property type="protein sequence ID" value="RZS41273.1"/>
    <property type="molecule type" value="Genomic_DNA"/>
</dbReference>
<sequence length="226" mass="23357">MAIRRTCAVAAIAVSAVLVSAPSAGAIEGGEIVKEGAPWNAQIVWESRGLQCSGSIVSAEWVLTAKHCLPDDGTALSVWIGGLKQGEGQAAKVDRTEVPDKADIALLHLDRKIDASYVKLADSDPAIGSEDTIYGWGLTGPNTKPSDVLKKATVRVEKVGGDCLDAYGGSSVCVVGVTGYARSCDSGGPMISGGVQVGVLSTGDDKRDQYSSVAVNRPWITKITGV</sequence>
<dbReference type="PROSITE" id="PS50240">
    <property type="entry name" value="TRYPSIN_DOM"/>
    <property type="match status" value="1"/>
</dbReference>
<evidence type="ECO:0000313" key="5">
    <source>
        <dbReference type="EMBL" id="RZS41273.1"/>
    </source>
</evidence>
<evidence type="ECO:0000256" key="2">
    <source>
        <dbReference type="ARBA" id="ARBA00023157"/>
    </source>
</evidence>
<dbReference type="InterPro" id="IPR009003">
    <property type="entry name" value="Peptidase_S1_PA"/>
</dbReference>
<dbReference type="Pfam" id="PF00089">
    <property type="entry name" value="Trypsin"/>
    <property type="match status" value="1"/>
</dbReference>
<evidence type="ECO:0000256" key="1">
    <source>
        <dbReference type="ARBA" id="ARBA00007664"/>
    </source>
</evidence>
<feature type="signal peptide" evidence="3">
    <location>
        <begin position="1"/>
        <end position="26"/>
    </location>
</feature>
<dbReference type="GO" id="GO:0006508">
    <property type="term" value="P:proteolysis"/>
    <property type="evidence" value="ECO:0007669"/>
    <property type="project" value="InterPro"/>
</dbReference>
<reference evidence="5 6" key="1">
    <citation type="submission" date="2019-02" db="EMBL/GenBank/DDBJ databases">
        <title>Genomic Encyclopedia of Type Strains, Phase IV (KMG-IV): sequencing the most valuable type-strain genomes for metagenomic binning, comparative biology and taxonomic classification.</title>
        <authorList>
            <person name="Goeker M."/>
        </authorList>
    </citation>
    <scope>NUCLEOTIDE SEQUENCE [LARGE SCALE GENOMIC DNA]</scope>
    <source>
        <strain evidence="5 6">DSM 101727</strain>
    </source>
</reference>
<dbReference type="Proteomes" id="UP000294257">
    <property type="component" value="Unassembled WGS sequence"/>
</dbReference>
<gene>
    <name evidence="5" type="ORF">EV193_103595</name>
</gene>
<evidence type="ECO:0000313" key="6">
    <source>
        <dbReference type="Proteomes" id="UP000294257"/>
    </source>
</evidence>
<evidence type="ECO:0000256" key="3">
    <source>
        <dbReference type="SAM" id="SignalP"/>
    </source>
</evidence>
<dbReference type="RefSeq" id="WP_130344205.1">
    <property type="nucleotide sequence ID" value="NZ_SGWQ01000003.1"/>
</dbReference>
<dbReference type="InterPro" id="IPR043504">
    <property type="entry name" value="Peptidase_S1_PA_chymotrypsin"/>
</dbReference>
<dbReference type="InterPro" id="IPR001314">
    <property type="entry name" value="Peptidase_S1A"/>
</dbReference>
<comment type="similarity">
    <text evidence="1">Belongs to the peptidase S1 family.</text>
</comment>
<dbReference type="Gene3D" id="2.40.10.10">
    <property type="entry name" value="Trypsin-like serine proteases"/>
    <property type="match status" value="1"/>
</dbReference>
<feature type="chain" id="PRO_5020694828" evidence="3">
    <location>
        <begin position="27"/>
        <end position="226"/>
    </location>
</feature>
<dbReference type="AlphaFoldDB" id="A0A4V2ETJ3"/>
<name>A0A4V2ETJ3_9PSEU</name>
<dbReference type="PANTHER" id="PTHR24276">
    <property type="entry name" value="POLYSERASE-RELATED"/>
    <property type="match status" value="1"/>
</dbReference>
<dbReference type="SUPFAM" id="SSF50494">
    <property type="entry name" value="Trypsin-like serine proteases"/>
    <property type="match status" value="1"/>
</dbReference>